<keyword evidence="4" id="KW-1185">Reference proteome</keyword>
<protein>
    <submittedName>
        <fullName evidence="3">Ankyrin repeat and protein kinase domain-containing protein 1</fullName>
    </submittedName>
</protein>
<reference evidence="2" key="1">
    <citation type="submission" date="2022-10" db="EMBL/GenBank/DDBJ databases">
        <authorList>
            <person name="Chen Y."/>
            <person name="Dougan E. K."/>
            <person name="Chan C."/>
            <person name="Rhodes N."/>
            <person name="Thang M."/>
        </authorList>
    </citation>
    <scope>NUCLEOTIDE SEQUENCE</scope>
</reference>
<dbReference type="AlphaFoldDB" id="A0A9P1CPR8"/>
<organism evidence="2">
    <name type="scientific">Cladocopium goreaui</name>
    <dbReference type="NCBI Taxonomy" id="2562237"/>
    <lineage>
        <taxon>Eukaryota</taxon>
        <taxon>Sar</taxon>
        <taxon>Alveolata</taxon>
        <taxon>Dinophyceae</taxon>
        <taxon>Suessiales</taxon>
        <taxon>Symbiodiniaceae</taxon>
        <taxon>Cladocopium</taxon>
    </lineage>
</organism>
<evidence type="ECO:0000313" key="3">
    <source>
        <dbReference type="EMBL" id="CAL4782229.1"/>
    </source>
</evidence>
<feature type="non-terminal residue" evidence="2">
    <location>
        <position position="1"/>
    </location>
</feature>
<keyword evidence="3" id="KW-0808">Transferase</keyword>
<gene>
    <name evidence="2" type="ORF">C1SCF055_LOCUS21529</name>
</gene>
<feature type="compositionally biased region" description="Low complexity" evidence="1">
    <location>
        <begin position="203"/>
        <end position="212"/>
    </location>
</feature>
<accession>A0A9P1CPR8</accession>
<dbReference type="EMBL" id="CAMXCT020002010">
    <property type="protein sequence ID" value="CAL1148292.1"/>
    <property type="molecule type" value="Genomic_DNA"/>
</dbReference>
<comment type="caution">
    <text evidence="2">The sequence shown here is derived from an EMBL/GenBank/DDBJ whole genome shotgun (WGS) entry which is preliminary data.</text>
</comment>
<sequence>MDALRAAAELEAAGKEQREALPYFRSALALLEPLEAGEDHRVLAALLRLHVSISRCLLAQKPYEALRHAAKALQLPPPCLIGGRATPDEVASAHVLRARAVCAMEEADEMYYEDEGERSALLNDLLRGLEAVAQVQPASEVKELRRRLTHLGSARGTRPRCNSEIFAQPQRSWPGAGAAAPKGPKVSEPAGSALAAARRRRSTSAPRLNALK</sequence>
<dbReference type="EMBL" id="CAMXCT010002010">
    <property type="protein sequence ID" value="CAI3994917.1"/>
    <property type="molecule type" value="Genomic_DNA"/>
</dbReference>
<feature type="region of interest" description="Disordered" evidence="1">
    <location>
        <begin position="169"/>
        <end position="212"/>
    </location>
</feature>
<evidence type="ECO:0000313" key="4">
    <source>
        <dbReference type="Proteomes" id="UP001152797"/>
    </source>
</evidence>
<evidence type="ECO:0000313" key="2">
    <source>
        <dbReference type="EMBL" id="CAI3994917.1"/>
    </source>
</evidence>
<feature type="compositionally biased region" description="Low complexity" evidence="1">
    <location>
        <begin position="174"/>
        <end position="196"/>
    </location>
</feature>
<dbReference type="EMBL" id="CAMXCT030002010">
    <property type="protein sequence ID" value="CAL4782229.1"/>
    <property type="molecule type" value="Genomic_DNA"/>
</dbReference>
<keyword evidence="3" id="KW-0418">Kinase</keyword>
<evidence type="ECO:0000256" key="1">
    <source>
        <dbReference type="SAM" id="MobiDB-lite"/>
    </source>
</evidence>
<name>A0A9P1CPR8_9DINO</name>
<reference evidence="3 4" key="2">
    <citation type="submission" date="2024-05" db="EMBL/GenBank/DDBJ databases">
        <authorList>
            <person name="Chen Y."/>
            <person name="Shah S."/>
            <person name="Dougan E. K."/>
            <person name="Thang M."/>
            <person name="Chan C."/>
        </authorList>
    </citation>
    <scope>NUCLEOTIDE SEQUENCE [LARGE SCALE GENOMIC DNA]</scope>
</reference>
<dbReference type="Proteomes" id="UP001152797">
    <property type="component" value="Unassembled WGS sequence"/>
</dbReference>
<dbReference type="GO" id="GO:0016301">
    <property type="term" value="F:kinase activity"/>
    <property type="evidence" value="ECO:0007669"/>
    <property type="project" value="UniProtKB-KW"/>
</dbReference>
<proteinExistence type="predicted"/>